<sequence length="293" mass="31932">MDQQSKIAQGTGFLAALDQSGGSTPKALAEYGVPESDYANSDEMFDLMHEFRARIITSPAFTGARILAAILFEQTMDRDVAGLPTPRYLWEQKNIVPFVKVDEGLAAEADGVRLMKPFTRLDGLLARAAERRVFGTKMRSFISSDSAGGIDAILDQQFRYAATILDAGLMPILEPEVDIHSPSKAAAEALLKQGILARLGDLPDGRRVMLKLSIPTVDNFYSELIEHPRVLRVVALSGGYSQSEADARLARNHGLIASFSRALVQDLRRDQSDADFTKTLDAAIGAIYEASIT</sequence>
<dbReference type="PANTHER" id="PTHR11627">
    <property type="entry name" value="FRUCTOSE-BISPHOSPHATE ALDOLASE"/>
    <property type="match status" value="1"/>
</dbReference>
<organism evidence="7 8">
    <name type="scientific">Paractinoplanes globisporus</name>
    <dbReference type="NCBI Taxonomy" id="113565"/>
    <lineage>
        <taxon>Bacteria</taxon>
        <taxon>Bacillati</taxon>
        <taxon>Actinomycetota</taxon>
        <taxon>Actinomycetes</taxon>
        <taxon>Micromonosporales</taxon>
        <taxon>Micromonosporaceae</taxon>
        <taxon>Paractinoplanes</taxon>
    </lineage>
</organism>
<dbReference type="InterPro" id="IPR000741">
    <property type="entry name" value="FBA_I"/>
</dbReference>
<name>A0ABW6WII7_9ACTN</name>
<dbReference type="Gene3D" id="3.20.20.70">
    <property type="entry name" value="Aldolase class I"/>
    <property type="match status" value="1"/>
</dbReference>
<dbReference type="SUPFAM" id="SSF51569">
    <property type="entry name" value="Aldolase"/>
    <property type="match status" value="1"/>
</dbReference>
<dbReference type="EMBL" id="JBIAZU010000005">
    <property type="protein sequence ID" value="MFF5293104.1"/>
    <property type="molecule type" value="Genomic_DNA"/>
</dbReference>
<evidence type="ECO:0000256" key="4">
    <source>
        <dbReference type="ARBA" id="ARBA00023152"/>
    </source>
</evidence>
<comment type="caution">
    <text evidence="7">The sequence shown here is derived from an EMBL/GenBank/DDBJ whole genome shotgun (WGS) entry which is preliminary data.</text>
</comment>
<evidence type="ECO:0000313" key="7">
    <source>
        <dbReference type="EMBL" id="MFF5293104.1"/>
    </source>
</evidence>
<keyword evidence="4" id="KW-0324">Glycolysis</keyword>
<accession>A0ABW6WII7</accession>
<dbReference type="InterPro" id="IPR013785">
    <property type="entry name" value="Aldolase_TIM"/>
</dbReference>
<reference evidence="7 8" key="1">
    <citation type="submission" date="2024-10" db="EMBL/GenBank/DDBJ databases">
        <title>The Natural Products Discovery Center: Release of the First 8490 Sequenced Strains for Exploring Actinobacteria Biosynthetic Diversity.</title>
        <authorList>
            <person name="Kalkreuter E."/>
            <person name="Kautsar S.A."/>
            <person name="Yang D."/>
            <person name="Bader C.D."/>
            <person name="Teijaro C.N."/>
            <person name="Fluegel L."/>
            <person name="Davis C.M."/>
            <person name="Simpson J.R."/>
            <person name="Lauterbach L."/>
            <person name="Steele A.D."/>
            <person name="Gui C."/>
            <person name="Meng S."/>
            <person name="Li G."/>
            <person name="Viehrig K."/>
            <person name="Ye F."/>
            <person name="Su P."/>
            <person name="Kiefer A.F."/>
            <person name="Nichols A."/>
            <person name="Cepeda A.J."/>
            <person name="Yan W."/>
            <person name="Fan B."/>
            <person name="Jiang Y."/>
            <person name="Adhikari A."/>
            <person name="Zheng C.-J."/>
            <person name="Schuster L."/>
            <person name="Cowan T.M."/>
            <person name="Smanski M.J."/>
            <person name="Chevrette M.G."/>
            <person name="De Carvalho L.P.S."/>
            <person name="Shen B."/>
        </authorList>
    </citation>
    <scope>NUCLEOTIDE SEQUENCE [LARGE SCALE GENOMIC DNA]</scope>
    <source>
        <strain evidence="7 8">NPDC000087</strain>
    </source>
</reference>
<dbReference type="Pfam" id="PF00274">
    <property type="entry name" value="Glycolytic"/>
    <property type="match status" value="1"/>
</dbReference>
<evidence type="ECO:0000256" key="6">
    <source>
        <dbReference type="ARBA" id="ARBA00029799"/>
    </source>
</evidence>
<comment type="similarity">
    <text evidence="2">Belongs to the class I fructose-bisphosphate aldolase family.</text>
</comment>
<keyword evidence="5" id="KW-0456">Lyase</keyword>
<evidence type="ECO:0000256" key="3">
    <source>
        <dbReference type="ARBA" id="ARBA00013068"/>
    </source>
</evidence>
<proteinExistence type="inferred from homology"/>
<dbReference type="Proteomes" id="UP001602245">
    <property type="component" value="Unassembled WGS sequence"/>
</dbReference>
<dbReference type="EC" id="4.1.2.13" evidence="3"/>
<dbReference type="NCBIfam" id="NF003784">
    <property type="entry name" value="PRK05377.1"/>
    <property type="match status" value="1"/>
</dbReference>
<evidence type="ECO:0000256" key="2">
    <source>
        <dbReference type="ARBA" id="ARBA00010387"/>
    </source>
</evidence>
<evidence type="ECO:0000256" key="5">
    <source>
        <dbReference type="ARBA" id="ARBA00023239"/>
    </source>
</evidence>
<comment type="pathway">
    <text evidence="1">Carbohydrate degradation; glycolysis; D-glyceraldehyde 3-phosphate and glycerone phosphate from D-glucose: step 4/4.</text>
</comment>
<dbReference type="RefSeq" id="WP_020512453.1">
    <property type="nucleotide sequence ID" value="NZ_JBIAZU010000005.1"/>
</dbReference>
<keyword evidence="8" id="KW-1185">Reference proteome</keyword>
<gene>
    <name evidence="7" type="ORF">ACFY35_27025</name>
</gene>
<evidence type="ECO:0000313" key="8">
    <source>
        <dbReference type="Proteomes" id="UP001602245"/>
    </source>
</evidence>
<protein>
    <recommendedName>
        <fullName evidence="3">fructose-bisphosphate aldolase</fullName>
        <ecNumber evidence="3">4.1.2.13</ecNumber>
    </recommendedName>
    <alternativeName>
        <fullName evidence="6">Fructose-bisphosphate aldolase class I</fullName>
    </alternativeName>
</protein>
<evidence type="ECO:0000256" key="1">
    <source>
        <dbReference type="ARBA" id="ARBA00004714"/>
    </source>
</evidence>